<reference evidence="1 2" key="1">
    <citation type="journal article" date="2022" name="bioRxiv">
        <title>Genomics of Preaxostyla Flagellates Illuminates Evolutionary Transitions and the Path Towards Mitochondrial Loss.</title>
        <authorList>
            <person name="Novak L.V.F."/>
            <person name="Treitli S.C."/>
            <person name="Pyrih J."/>
            <person name="Halakuc P."/>
            <person name="Pipaliya S.V."/>
            <person name="Vacek V."/>
            <person name="Brzon O."/>
            <person name="Soukal P."/>
            <person name="Eme L."/>
            <person name="Dacks J.B."/>
            <person name="Karnkowska A."/>
            <person name="Elias M."/>
            <person name="Hampl V."/>
        </authorList>
    </citation>
    <scope>NUCLEOTIDE SEQUENCE [LARGE SCALE GENOMIC DNA]</scope>
    <source>
        <strain evidence="1">NAU3</strain>
        <tissue evidence="1">Gut</tissue>
    </source>
</reference>
<comment type="caution">
    <text evidence="1">The sequence shown here is derived from an EMBL/GenBank/DDBJ whole genome shotgun (WGS) entry which is preliminary data.</text>
</comment>
<name>A0ABQ9XCT8_9EUKA</name>
<dbReference type="Proteomes" id="UP001281761">
    <property type="component" value="Unassembled WGS sequence"/>
</dbReference>
<accession>A0ABQ9XCT8</accession>
<protein>
    <submittedName>
        <fullName evidence="1">Uncharacterized protein</fullName>
    </submittedName>
</protein>
<sequence length="123" mass="14035">MSHSDSEISFHFILTFHHSPRDISLYSNYRIPPLQQFVLLSGPTFSVAHPPFIHNKLYYSPLLQTLLPLRQALCLLLSYGFCCSCVGRTSKTKCFFLHIGSPILHCLHTAFTSHLTFRLTITP</sequence>
<evidence type="ECO:0000313" key="1">
    <source>
        <dbReference type="EMBL" id="KAK2948462.1"/>
    </source>
</evidence>
<evidence type="ECO:0000313" key="2">
    <source>
        <dbReference type="Proteomes" id="UP001281761"/>
    </source>
</evidence>
<gene>
    <name evidence="1" type="ORF">BLNAU_16627</name>
</gene>
<keyword evidence="2" id="KW-1185">Reference proteome</keyword>
<organism evidence="1 2">
    <name type="scientific">Blattamonas nauphoetae</name>
    <dbReference type="NCBI Taxonomy" id="2049346"/>
    <lineage>
        <taxon>Eukaryota</taxon>
        <taxon>Metamonada</taxon>
        <taxon>Preaxostyla</taxon>
        <taxon>Oxymonadida</taxon>
        <taxon>Blattamonas</taxon>
    </lineage>
</organism>
<dbReference type="EMBL" id="JARBJD010000176">
    <property type="protein sequence ID" value="KAK2948462.1"/>
    <property type="molecule type" value="Genomic_DNA"/>
</dbReference>
<proteinExistence type="predicted"/>